<proteinExistence type="inferred from homology"/>
<dbReference type="SUPFAM" id="SSF56112">
    <property type="entry name" value="Protein kinase-like (PK-like)"/>
    <property type="match status" value="1"/>
</dbReference>
<evidence type="ECO:0000256" key="3">
    <source>
        <dbReference type="ARBA" id="ARBA00010327"/>
    </source>
</evidence>
<keyword evidence="17" id="KW-1185">Reference proteome</keyword>
<dbReference type="KEGG" id="wma:WM2015_1098"/>
<evidence type="ECO:0000313" key="16">
    <source>
        <dbReference type="EMBL" id="AKS41473.1"/>
    </source>
</evidence>
<dbReference type="Gene3D" id="1.10.510.10">
    <property type="entry name" value="Transferase(Phosphotransferase) domain 1"/>
    <property type="match status" value="1"/>
</dbReference>
<dbReference type="GO" id="GO:0005524">
    <property type="term" value="F:ATP binding"/>
    <property type="evidence" value="ECO:0007669"/>
    <property type="project" value="UniProtKB-UniRule"/>
</dbReference>
<keyword evidence="10 15" id="KW-0067">ATP-binding</keyword>
<keyword evidence="8 15" id="KW-0547">Nucleotide-binding</keyword>
<evidence type="ECO:0000256" key="13">
    <source>
        <dbReference type="ARBA" id="ARBA00029511"/>
    </source>
</evidence>
<name>A0A0K0XUW4_9GAMM</name>
<gene>
    <name evidence="15" type="primary">kdkA</name>
    <name evidence="16" type="ORF">WM2015_1098</name>
</gene>
<protein>
    <recommendedName>
        <fullName evidence="13 15">3-deoxy-D-manno-octulosonic acid kinase</fullName>
        <shortName evidence="15">Kdo kinase</shortName>
        <ecNumber evidence="4 15">2.7.1.166</ecNumber>
    </recommendedName>
</protein>
<dbReference type="UniPathway" id="UPA00958"/>
<keyword evidence="5 15" id="KW-1003">Cell membrane</keyword>
<dbReference type="RefSeq" id="WP_183971363.1">
    <property type="nucleotide sequence ID" value="NZ_JACHIC010000001.1"/>
</dbReference>
<keyword evidence="11 15" id="KW-0448">Lipopolysaccharide biosynthesis</keyword>
<sequence length="232" mass="27055">MDRSDQTTIESLLAGRNAILYNPERLPAVSLEWLQPQFWRLRQAVSAELGGRGQALAVETEAGPAVLRRFYRGGWVARYLHDRYLFTGVERSRSWREYRVLKQLFEAGLPVPEPLAASCERIGLAWYRAGLLTARVPGAVTLAECARYLDDQDWRRLGRTLSRFFRAGLRHPDLNAHNILLDEGRSWYVIDFDRAWIQDRPSFARPMIDRLFRSFERLGLRVDRQRLDIEPR</sequence>
<reference evidence="16 17" key="1">
    <citation type="submission" date="2015-07" db="EMBL/GenBank/DDBJ databases">
        <authorList>
            <person name="Noorani M."/>
        </authorList>
    </citation>
    <scope>NUCLEOTIDE SEQUENCE [LARGE SCALE GENOMIC DNA]</scope>
    <source>
        <strain evidence="16 17">KCTC 42284</strain>
    </source>
</reference>
<evidence type="ECO:0000256" key="11">
    <source>
        <dbReference type="ARBA" id="ARBA00022985"/>
    </source>
</evidence>
<keyword evidence="7 15" id="KW-0808">Transferase</keyword>
<evidence type="ECO:0000256" key="10">
    <source>
        <dbReference type="ARBA" id="ARBA00022840"/>
    </source>
</evidence>
<dbReference type="EC" id="2.7.1.166" evidence="4 15"/>
<evidence type="ECO:0000256" key="7">
    <source>
        <dbReference type="ARBA" id="ARBA00022679"/>
    </source>
</evidence>
<dbReference type="Proteomes" id="UP000066624">
    <property type="component" value="Chromosome"/>
</dbReference>
<dbReference type="InterPro" id="IPR022826">
    <property type="entry name" value="KDO_kinase"/>
</dbReference>
<dbReference type="HAMAP" id="MF_00521">
    <property type="entry name" value="KDO_kinase"/>
    <property type="match status" value="1"/>
</dbReference>
<keyword evidence="9 15" id="KW-0418">Kinase</keyword>
<dbReference type="GO" id="GO:0005886">
    <property type="term" value="C:plasma membrane"/>
    <property type="evidence" value="ECO:0007669"/>
    <property type="project" value="UniProtKB-SubCell"/>
</dbReference>
<evidence type="ECO:0000256" key="1">
    <source>
        <dbReference type="ARBA" id="ARBA00004515"/>
    </source>
</evidence>
<comment type="subcellular location">
    <subcellularLocation>
        <location evidence="1 15">Cell inner membrane</location>
        <topology evidence="1 15">Peripheral membrane protein</topology>
        <orientation evidence="1 15">Cytoplasmic side</orientation>
    </subcellularLocation>
</comment>
<dbReference type="InterPro" id="IPR011009">
    <property type="entry name" value="Kinase-like_dom_sf"/>
</dbReference>
<evidence type="ECO:0000256" key="2">
    <source>
        <dbReference type="ARBA" id="ARBA00004713"/>
    </source>
</evidence>
<evidence type="ECO:0000256" key="9">
    <source>
        <dbReference type="ARBA" id="ARBA00022777"/>
    </source>
</evidence>
<evidence type="ECO:0000313" key="17">
    <source>
        <dbReference type="Proteomes" id="UP000066624"/>
    </source>
</evidence>
<accession>A0A0K0XUW4</accession>
<dbReference type="STRING" id="1579979.WM2015_1098"/>
<dbReference type="GO" id="GO:0016773">
    <property type="term" value="F:phosphotransferase activity, alcohol group as acceptor"/>
    <property type="evidence" value="ECO:0007669"/>
    <property type="project" value="UniProtKB-UniRule"/>
</dbReference>
<evidence type="ECO:0000256" key="4">
    <source>
        <dbReference type="ARBA" id="ARBA00011988"/>
    </source>
</evidence>
<comment type="pathway">
    <text evidence="2 15">Bacterial outer membrane biogenesis; LPS core biosynthesis.</text>
</comment>
<comment type="similarity">
    <text evidence="3 15">Belongs to the protein kinase superfamily. KdkA/RfaP family.</text>
</comment>
<keyword evidence="12 15" id="KW-0472">Membrane</keyword>
<organism evidence="16 17">
    <name type="scientific">Wenzhouxiangella marina</name>
    <dbReference type="NCBI Taxonomy" id="1579979"/>
    <lineage>
        <taxon>Bacteria</taxon>
        <taxon>Pseudomonadati</taxon>
        <taxon>Pseudomonadota</taxon>
        <taxon>Gammaproteobacteria</taxon>
        <taxon>Chromatiales</taxon>
        <taxon>Wenzhouxiangellaceae</taxon>
        <taxon>Wenzhouxiangella</taxon>
    </lineage>
</organism>
<dbReference type="NCBIfam" id="NF002475">
    <property type="entry name" value="PRK01723.1"/>
    <property type="match status" value="1"/>
</dbReference>
<evidence type="ECO:0000256" key="8">
    <source>
        <dbReference type="ARBA" id="ARBA00022741"/>
    </source>
</evidence>
<evidence type="ECO:0000256" key="15">
    <source>
        <dbReference type="HAMAP-Rule" id="MF_00521"/>
    </source>
</evidence>
<dbReference type="GO" id="GO:0009244">
    <property type="term" value="P:lipopolysaccharide core region biosynthetic process"/>
    <property type="evidence" value="ECO:0007669"/>
    <property type="project" value="UniProtKB-UniRule"/>
</dbReference>
<comment type="function">
    <text evidence="15">Catalyzes the ATP-dependent phosphorylation of the 3-deoxy-D-manno-octulosonic acid (Kdo) residue in Kdo-lipid IV(A) at the 4-OH position.</text>
</comment>
<evidence type="ECO:0000256" key="5">
    <source>
        <dbReference type="ARBA" id="ARBA00022475"/>
    </source>
</evidence>
<evidence type="ECO:0000256" key="14">
    <source>
        <dbReference type="ARBA" id="ARBA00034417"/>
    </source>
</evidence>
<dbReference type="EMBL" id="CP012154">
    <property type="protein sequence ID" value="AKS41473.1"/>
    <property type="molecule type" value="Genomic_DNA"/>
</dbReference>
<evidence type="ECO:0000256" key="12">
    <source>
        <dbReference type="ARBA" id="ARBA00023136"/>
    </source>
</evidence>
<comment type="catalytic activity">
    <reaction evidence="14 15">
        <text>an alpha-Kdo-(2-&gt;6)-lipid IVA + ATP = a 4-O-phospho-alpha-Kdo-(2-&gt;6)-lipid IVA + ADP + H(+)</text>
        <dbReference type="Rhea" id="RHEA:74271"/>
        <dbReference type="ChEBI" id="CHEBI:15378"/>
        <dbReference type="ChEBI" id="CHEBI:30616"/>
        <dbReference type="ChEBI" id="CHEBI:176428"/>
        <dbReference type="ChEBI" id="CHEBI:193140"/>
        <dbReference type="ChEBI" id="CHEBI:456216"/>
        <dbReference type="EC" id="2.7.1.166"/>
    </reaction>
</comment>
<keyword evidence="6 15" id="KW-0997">Cell inner membrane</keyword>
<dbReference type="Pfam" id="PF06293">
    <property type="entry name" value="Kdo"/>
    <property type="match status" value="1"/>
</dbReference>
<feature type="active site" evidence="15">
    <location>
        <position position="173"/>
    </location>
</feature>
<evidence type="ECO:0000256" key="6">
    <source>
        <dbReference type="ARBA" id="ARBA00022519"/>
    </source>
</evidence>
<dbReference type="GO" id="GO:0016301">
    <property type="term" value="F:kinase activity"/>
    <property type="evidence" value="ECO:0007669"/>
    <property type="project" value="UniProtKB-KW"/>
</dbReference>
<dbReference type="AlphaFoldDB" id="A0A0K0XUW4"/>